<sequence length="212" mass="23648">MLSGTDSQKAFWSFEDIVRTKETIGSYVNGGIITIVWYPTNTSSSYYTHGGKIYLNQNSPASKSITVHEIAHNYMYNIYGSMPSTPSCSPHYMDSASSQGCAWVEGWANFLSLYVNFSPIFEYTGGSTVNLENTSSFASGDSVEGRVAGALWDMYDAANEGDDKYTFAFSSIYRAMYDSKVNTFSEYWTKWKALGYSTNAKDCIKQNSIIYS</sequence>
<protein>
    <submittedName>
        <fullName evidence="1">Uncharacterized protein</fullName>
    </submittedName>
</protein>
<keyword evidence="2" id="KW-1185">Reference proteome</keyword>
<comment type="caution">
    <text evidence="1">The sequence shown here is derived from an EMBL/GenBank/DDBJ whole genome shotgun (WGS) entry which is preliminary data.</text>
</comment>
<dbReference type="Proteomes" id="UP000245202">
    <property type="component" value="Unassembled WGS sequence"/>
</dbReference>
<organism evidence="1 2">
    <name type="scientific">Paenibacillus agaridevorans</name>
    <dbReference type="NCBI Taxonomy" id="171404"/>
    <lineage>
        <taxon>Bacteria</taxon>
        <taxon>Bacillati</taxon>
        <taxon>Bacillota</taxon>
        <taxon>Bacilli</taxon>
        <taxon>Bacillales</taxon>
        <taxon>Paenibacillaceae</taxon>
        <taxon>Paenibacillus</taxon>
    </lineage>
</organism>
<dbReference type="AlphaFoldDB" id="A0A2R5F3I2"/>
<evidence type="ECO:0000313" key="2">
    <source>
        <dbReference type="Proteomes" id="UP000245202"/>
    </source>
</evidence>
<gene>
    <name evidence="1" type="ORF">PAT3040_05781</name>
</gene>
<dbReference type="EMBL" id="BDQX01000376">
    <property type="protein sequence ID" value="GBG11003.1"/>
    <property type="molecule type" value="Genomic_DNA"/>
</dbReference>
<name>A0A2R5F3I2_9BACL</name>
<evidence type="ECO:0000313" key="1">
    <source>
        <dbReference type="EMBL" id="GBG11003.1"/>
    </source>
</evidence>
<accession>A0A2R5F3I2</accession>
<proteinExistence type="predicted"/>
<reference evidence="1 2" key="1">
    <citation type="submission" date="2017-08" db="EMBL/GenBank/DDBJ databases">
        <title>Substantial Increase in Enzyme Production by Combined Drug-Resistance Mutations in Paenibacillus agaridevorans.</title>
        <authorList>
            <person name="Tanaka Y."/>
            <person name="Funane K."/>
            <person name="Hosaka T."/>
            <person name="Shiwa Y."/>
            <person name="Fujita N."/>
            <person name="Miyazaki T."/>
            <person name="Yoshikawa H."/>
            <person name="Murakami K."/>
            <person name="Kasahara K."/>
            <person name="Inaoka T."/>
            <person name="Hiraga Y."/>
            <person name="Ochi K."/>
        </authorList>
    </citation>
    <scope>NUCLEOTIDE SEQUENCE [LARGE SCALE GENOMIC DNA]</scope>
    <source>
        <strain evidence="1 2">T-3040</strain>
    </source>
</reference>